<feature type="compositionally biased region" description="Basic and acidic residues" evidence="1">
    <location>
        <begin position="115"/>
        <end position="128"/>
    </location>
</feature>
<feature type="region of interest" description="Disordered" evidence="1">
    <location>
        <begin position="109"/>
        <end position="165"/>
    </location>
</feature>
<keyword evidence="3" id="KW-1185">Reference proteome</keyword>
<accession>A0ABY6KM92</accession>
<organism evidence="2 3">
    <name type="scientific">Cordylochernes scorpioides</name>
    <dbReference type="NCBI Taxonomy" id="51811"/>
    <lineage>
        <taxon>Eukaryota</taxon>
        <taxon>Metazoa</taxon>
        <taxon>Ecdysozoa</taxon>
        <taxon>Arthropoda</taxon>
        <taxon>Chelicerata</taxon>
        <taxon>Arachnida</taxon>
        <taxon>Pseudoscorpiones</taxon>
        <taxon>Cheliferoidea</taxon>
        <taxon>Chernetidae</taxon>
        <taxon>Cordylochernes</taxon>
    </lineage>
</organism>
<protein>
    <submittedName>
        <fullName evidence="2">Uncharacterized protein</fullName>
    </submittedName>
</protein>
<sequence length="196" mass="22560">MDVKTRRHLLTVAATSGLGRFFRASNGIRTAYFTTNFYNQLRQEIAVKRSEWAQRHVKLILFHDNARPLVTQSDEAGWMSPQREDSAEDVTRFVALTRKQRHLATEIGLGLPHPPVERMESSGRRPDGQSKFPPTNQRDREVLARGGRVGDTAVPSRQEKSLAGDLRELRPSSINDHDFIQLIEYFSRDREKMFTR</sequence>
<name>A0ABY6KM92_9ARAC</name>
<evidence type="ECO:0000256" key="1">
    <source>
        <dbReference type="SAM" id="MobiDB-lite"/>
    </source>
</evidence>
<reference evidence="2 3" key="1">
    <citation type="submission" date="2022-01" db="EMBL/GenBank/DDBJ databases">
        <title>A chromosomal length assembly of Cordylochernes scorpioides.</title>
        <authorList>
            <person name="Zeh D."/>
            <person name="Zeh J."/>
        </authorList>
    </citation>
    <scope>NUCLEOTIDE SEQUENCE [LARGE SCALE GENOMIC DNA]</scope>
    <source>
        <strain evidence="2">IN4F17</strain>
        <tissue evidence="2">Whole Body</tissue>
    </source>
</reference>
<evidence type="ECO:0000313" key="3">
    <source>
        <dbReference type="Proteomes" id="UP001235939"/>
    </source>
</evidence>
<evidence type="ECO:0000313" key="2">
    <source>
        <dbReference type="EMBL" id="UYV68863.1"/>
    </source>
</evidence>
<gene>
    <name evidence="2" type="ORF">LAZ67_6001317</name>
</gene>
<proteinExistence type="predicted"/>
<dbReference type="EMBL" id="CP092868">
    <property type="protein sequence ID" value="UYV68863.1"/>
    <property type="molecule type" value="Genomic_DNA"/>
</dbReference>
<dbReference type="Proteomes" id="UP001235939">
    <property type="component" value="Chromosome 06"/>
</dbReference>